<keyword evidence="2" id="KW-1185">Reference proteome</keyword>
<reference evidence="1 2" key="1">
    <citation type="journal article" date="2022" name="DNA Res.">
        <title>Chromosomal-level genome assembly of the orchid tree Bauhinia variegata (Leguminosae; Cercidoideae) supports the allotetraploid origin hypothesis of Bauhinia.</title>
        <authorList>
            <person name="Zhong Y."/>
            <person name="Chen Y."/>
            <person name="Zheng D."/>
            <person name="Pang J."/>
            <person name="Liu Y."/>
            <person name="Luo S."/>
            <person name="Meng S."/>
            <person name="Qian L."/>
            <person name="Wei D."/>
            <person name="Dai S."/>
            <person name="Zhou R."/>
        </authorList>
    </citation>
    <scope>NUCLEOTIDE SEQUENCE [LARGE SCALE GENOMIC DNA]</scope>
    <source>
        <strain evidence="1">BV-YZ2020</strain>
    </source>
</reference>
<name>A0ACB9N749_BAUVA</name>
<accession>A0ACB9N749</accession>
<evidence type="ECO:0000313" key="2">
    <source>
        <dbReference type="Proteomes" id="UP000828941"/>
    </source>
</evidence>
<sequence length="68" mass="7474">MEDIEDLLIGSGSRSPPGFRLPLTSVGVNTKRSRNKASLTHKLSQIQDSTSKVPGTQTIFIKTFWVLS</sequence>
<dbReference type="Proteomes" id="UP000828941">
    <property type="component" value="Chromosome 7"/>
</dbReference>
<dbReference type="EMBL" id="CM039432">
    <property type="protein sequence ID" value="KAI4332275.1"/>
    <property type="molecule type" value="Genomic_DNA"/>
</dbReference>
<evidence type="ECO:0000313" key="1">
    <source>
        <dbReference type="EMBL" id="KAI4332275.1"/>
    </source>
</evidence>
<organism evidence="1 2">
    <name type="scientific">Bauhinia variegata</name>
    <name type="common">Purple orchid tree</name>
    <name type="synonym">Phanera variegata</name>
    <dbReference type="NCBI Taxonomy" id="167791"/>
    <lineage>
        <taxon>Eukaryota</taxon>
        <taxon>Viridiplantae</taxon>
        <taxon>Streptophyta</taxon>
        <taxon>Embryophyta</taxon>
        <taxon>Tracheophyta</taxon>
        <taxon>Spermatophyta</taxon>
        <taxon>Magnoliopsida</taxon>
        <taxon>eudicotyledons</taxon>
        <taxon>Gunneridae</taxon>
        <taxon>Pentapetalae</taxon>
        <taxon>rosids</taxon>
        <taxon>fabids</taxon>
        <taxon>Fabales</taxon>
        <taxon>Fabaceae</taxon>
        <taxon>Cercidoideae</taxon>
        <taxon>Cercideae</taxon>
        <taxon>Bauhiniinae</taxon>
        <taxon>Bauhinia</taxon>
    </lineage>
</organism>
<proteinExistence type="predicted"/>
<comment type="caution">
    <text evidence="1">The sequence shown here is derived from an EMBL/GenBank/DDBJ whole genome shotgun (WGS) entry which is preliminary data.</text>
</comment>
<protein>
    <submittedName>
        <fullName evidence="1">Uncharacterized protein</fullName>
    </submittedName>
</protein>
<gene>
    <name evidence="1" type="ORF">L6164_017198</name>
</gene>